<organism evidence="3 4">
    <name type="scientific">Romanomermis culicivorax</name>
    <name type="common">Nematode worm</name>
    <dbReference type="NCBI Taxonomy" id="13658"/>
    <lineage>
        <taxon>Eukaryota</taxon>
        <taxon>Metazoa</taxon>
        <taxon>Ecdysozoa</taxon>
        <taxon>Nematoda</taxon>
        <taxon>Enoplea</taxon>
        <taxon>Dorylaimia</taxon>
        <taxon>Mermithida</taxon>
        <taxon>Mermithoidea</taxon>
        <taxon>Mermithidae</taxon>
        <taxon>Romanomermis</taxon>
    </lineage>
</organism>
<dbReference type="AlphaFoldDB" id="A0A915II72"/>
<proteinExistence type="inferred from homology"/>
<keyword evidence="2" id="KW-0547">Nucleotide-binding</keyword>
<comment type="similarity">
    <text evidence="1">Belongs to the small GTPase superfamily. Rab family.</text>
</comment>
<dbReference type="SUPFAM" id="SSF52540">
    <property type="entry name" value="P-loop containing nucleoside triphosphate hydrolases"/>
    <property type="match status" value="1"/>
</dbReference>
<evidence type="ECO:0000256" key="1">
    <source>
        <dbReference type="ARBA" id="ARBA00006270"/>
    </source>
</evidence>
<dbReference type="Proteomes" id="UP000887565">
    <property type="component" value="Unplaced"/>
</dbReference>
<dbReference type="OMA" id="YPMSEES"/>
<accession>A0A915II72</accession>
<dbReference type="Gene3D" id="3.40.50.300">
    <property type="entry name" value="P-loop containing nucleotide triphosphate hydrolases"/>
    <property type="match status" value="1"/>
</dbReference>
<evidence type="ECO:0000256" key="2">
    <source>
        <dbReference type="ARBA" id="ARBA00022741"/>
    </source>
</evidence>
<dbReference type="PANTHER" id="PTHR47978">
    <property type="match status" value="1"/>
</dbReference>
<evidence type="ECO:0000313" key="3">
    <source>
        <dbReference type="Proteomes" id="UP000887565"/>
    </source>
</evidence>
<name>A0A915II72_ROMCU</name>
<sequence length="142" mass="15645">MKLQSSRLECVRKFTIDSVRQPQIFLVANKSDLEHLRTINMDEQLQLARKYQLSSVLVSAKTGDSVDLCFQKIVADILGLKMTQNEMEQQIGIIKAQIPTAGGVNCPRSQMQVSSATGVKMTPNNAPAIPVKNPNSNVCCIQ</sequence>
<dbReference type="InterPro" id="IPR001806">
    <property type="entry name" value="Small_GTPase"/>
</dbReference>
<dbReference type="GO" id="GO:0003924">
    <property type="term" value="F:GTPase activity"/>
    <property type="evidence" value="ECO:0007669"/>
    <property type="project" value="InterPro"/>
</dbReference>
<dbReference type="Pfam" id="PF00071">
    <property type="entry name" value="Ras"/>
    <property type="match status" value="1"/>
</dbReference>
<dbReference type="WBParaSite" id="nRc.2.0.1.t13775-RA">
    <property type="protein sequence ID" value="nRc.2.0.1.t13775-RA"/>
    <property type="gene ID" value="nRc.2.0.1.g13775"/>
</dbReference>
<dbReference type="PROSITE" id="PS51419">
    <property type="entry name" value="RAB"/>
    <property type="match status" value="1"/>
</dbReference>
<reference evidence="4" key="1">
    <citation type="submission" date="2022-11" db="UniProtKB">
        <authorList>
            <consortium name="WormBaseParasite"/>
        </authorList>
    </citation>
    <scope>IDENTIFICATION</scope>
</reference>
<keyword evidence="3" id="KW-1185">Reference proteome</keyword>
<dbReference type="GO" id="GO:0005525">
    <property type="term" value="F:GTP binding"/>
    <property type="evidence" value="ECO:0007669"/>
    <property type="project" value="InterPro"/>
</dbReference>
<dbReference type="InterPro" id="IPR027417">
    <property type="entry name" value="P-loop_NTPase"/>
</dbReference>
<evidence type="ECO:0000313" key="4">
    <source>
        <dbReference type="WBParaSite" id="nRc.2.0.1.t13775-RA"/>
    </source>
</evidence>
<protein>
    <submittedName>
        <fullName evidence="4">Uncharacterized protein</fullName>
    </submittedName>
</protein>